<proteinExistence type="predicted"/>
<feature type="domain" description="Complex 1 LYR protein" evidence="1">
    <location>
        <begin position="22"/>
        <end position="68"/>
    </location>
</feature>
<keyword evidence="3" id="KW-1185">Reference proteome</keyword>
<dbReference type="AlphaFoldDB" id="A0A2G5B874"/>
<dbReference type="Pfam" id="PF05347">
    <property type="entry name" value="Complex1_LYR"/>
    <property type="match status" value="1"/>
</dbReference>
<evidence type="ECO:0000313" key="3">
    <source>
        <dbReference type="Proteomes" id="UP000242474"/>
    </source>
</evidence>
<gene>
    <name evidence="2" type="ORF">COEREDRAFT_9609</name>
</gene>
<dbReference type="InterPro" id="IPR008011">
    <property type="entry name" value="Complex1_LYR_dom"/>
</dbReference>
<evidence type="ECO:0000259" key="1">
    <source>
        <dbReference type="Pfam" id="PF05347"/>
    </source>
</evidence>
<dbReference type="Proteomes" id="UP000242474">
    <property type="component" value="Unassembled WGS sequence"/>
</dbReference>
<dbReference type="CDD" id="cd20251">
    <property type="entry name" value="Complex1_LYR_SF"/>
    <property type="match status" value="1"/>
</dbReference>
<name>A0A2G5B874_COERN</name>
<protein>
    <recommendedName>
        <fullName evidence="1">Complex 1 LYR protein domain-containing protein</fullName>
    </recommendedName>
</protein>
<reference evidence="2 3" key="1">
    <citation type="journal article" date="2015" name="Genome Biol. Evol.">
        <title>Phylogenomic analyses indicate that early fungi evolved digesting cell walls of algal ancestors of land plants.</title>
        <authorList>
            <person name="Chang Y."/>
            <person name="Wang S."/>
            <person name="Sekimoto S."/>
            <person name="Aerts A.L."/>
            <person name="Choi C."/>
            <person name="Clum A."/>
            <person name="LaButti K.M."/>
            <person name="Lindquist E.A."/>
            <person name="Yee Ngan C."/>
            <person name="Ohm R.A."/>
            <person name="Salamov A.A."/>
            <person name="Grigoriev I.V."/>
            <person name="Spatafora J.W."/>
            <person name="Berbee M.L."/>
        </authorList>
    </citation>
    <scope>NUCLEOTIDE SEQUENCE [LARGE SCALE GENOMIC DNA]</scope>
    <source>
        <strain evidence="2 3">NRRL 1564</strain>
    </source>
</reference>
<sequence>MFRPKIPFFRKAEHRSRITSEYRRLLVQAEKFSDPVERTYLRSWIRERFHYNKQQTSPTQVDMQLGDAIWASLVMEDALAGVKSQQQYINDLAYGRTGLLKDVVQSIREFYHPTKICQLIRDVRPRSSRIHLPNRAYWIPLDLRAFDVPQHLLDRIKRYDEKMQSREAETRKKLEGRIAKEIAVMTREVNRGNTYLWDAGLLPGAFSSVPEVANSPDHIPGIAGNPAWIPPKIKYRLDPPFVQHLQTSIGFEYFSVNARRPPHWLAAKIAAAYRTVSRRLLQHEFYFYFIEDLRLEEEFEARLGINDPGYHIYASNYREYLRGKIKRNLLLRAEATLEDSNLKDLIEYGSEEYNRMEEYAMEQVYGDEPGV</sequence>
<dbReference type="OrthoDB" id="2571149at2759"/>
<dbReference type="EMBL" id="KZ303509">
    <property type="protein sequence ID" value="PIA15226.1"/>
    <property type="molecule type" value="Genomic_DNA"/>
</dbReference>
<evidence type="ECO:0000313" key="2">
    <source>
        <dbReference type="EMBL" id="PIA15226.1"/>
    </source>
</evidence>
<organism evidence="2 3">
    <name type="scientific">Coemansia reversa (strain ATCC 12441 / NRRL 1564)</name>
    <dbReference type="NCBI Taxonomy" id="763665"/>
    <lineage>
        <taxon>Eukaryota</taxon>
        <taxon>Fungi</taxon>
        <taxon>Fungi incertae sedis</taxon>
        <taxon>Zoopagomycota</taxon>
        <taxon>Kickxellomycotina</taxon>
        <taxon>Kickxellomycetes</taxon>
        <taxon>Kickxellales</taxon>
        <taxon>Kickxellaceae</taxon>
        <taxon>Coemansia</taxon>
    </lineage>
</organism>
<accession>A0A2G5B874</accession>